<gene>
    <name evidence="2" type="ORF">SacglDRAFT_00806</name>
</gene>
<keyword evidence="3" id="KW-1185">Reference proteome</keyword>
<dbReference type="STRING" id="928724.SacglDRAFT_00806"/>
<accession>I1CYH4</accession>
<organism evidence="2 3">
    <name type="scientific">Saccharomonospora glauca K62</name>
    <dbReference type="NCBI Taxonomy" id="928724"/>
    <lineage>
        <taxon>Bacteria</taxon>
        <taxon>Bacillati</taxon>
        <taxon>Actinomycetota</taxon>
        <taxon>Actinomycetes</taxon>
        <taxon>Pseudonocardiales</taxon>
        <taxon>Pseudonocardiaceae</taxon>
        <taxon>Saccharomonospora</taxon>
    </lineage>
</organism>
<evidence type="ECO:0000313" key="2">
    <source>
        <dbReference type="EMBL" id="EIE97748.1"/>
    </source>
</evidence>
<dbReference type="AlphaFoldDB" id="I1CYH4"/>
<dbReference type="GO" id="GO:0005829">
    <property type="term" value="C:cytosol"/>
    <property type="evidence" value="ECO:0007669"/>
    <property type="project" value="TreeGrafter"/>
</dbReference>
<feature type="domain" description="Glutamine amidotransferase" evidence="1">
    <location>
        <begin position="44"/>
        <end position="185"/>
    </location>
</feature>
<dbReference type="Gene3D" id="3.40.50.880">
    <property type="match status" value="1"/>
</dbReference>
<sequence length="252" mass="26899">MSAPRLLVVQLDPLEPLGPLGDWFAEAGASIDSRSMPEHELPSSLDDHDGIVVLGGRMKAEQDDRYPWLAAVRSLLSAAVAHDKSTLGICLGAQLLAAAAGGRVRAGHDGPEIGPALVAKKDAAWTDPLFADLPLLQDVLEFHTDEIAQLPPGAVLLGASPRYENQAFRLGRKVYGLQFHIETTPDVVLRWAADLGEGADAVPASLDEEALTQAHADIAETWRPFAHRFVELAAGKLEPAQPVRPSLPITDG</sequence>
<protein>
    <submittedName>
        <fullName evidence="2">GMP synthase family protein</fullName>
    </submittedName>
</protein>
<dbReference type="Pfam" id="PF00117">
    <property type="entry name" value="GATase"/>
    <property type="match status" value="1"/>
</dbReference>
<dbReference type="OrthoDB" id="5196541at2"/>
<dbReference type="CDD" id="cd01741">
    <property type="entry name" value="GATase1_1"/>
    <property type="match status" value="1"/>
</dbReference>
<dbReference type="RefSeq" id="WP_005461882.1">
    <property type="nucleotide sequence ID" value="NZ_CM001484.1"/>
</dbReference>
<dbReference type="HOGENOM" id="CLU_054974_3_2_11"/>
<dbReference type="EMBL" id="CM001484">
    <property type="protein sequence ID" value="EIE97748.1"/>
    <property type="molecule type" value="Genomic_DNA"/>
</dbReference>
<dbReference type="InterPro" id="IPR017926">
    <property type="entry name" value="GATASE"/>
</dbReference>
<dbReference type="SUPFAM" id="SSF52317">
    <property type="entry name" value="Class I glutamine amidotransferase-like"/>
    <property type="match status" value="1"/>
</dbReference>
<dbReference type="eggNOG" id="COG0518">
    <property type="taxonomic scope" value="Bacteria"/>
</dbReference>
<dbReference type="InterPro" id="IPR044992">
    <property type="entry name" value="ChyE-like"/>
</dbReference>
<proteinExistence type="predicted"/>
<reference evidence="3" key="2">
    <citation type="submission" date="2012-01" db="EMBL/GenBank/DDBJ databases">
        <title>Noncontiguous Finished sequence of chromosome of Saccharomonospora glauca K62.</title>
        <authorList>
            <consortium name="US DOE Joint Genome Institute"/>
            <person name="Lucas S."/>
            <person name="Han J."/>
            <person name="Lapidus A."/>
            <person name="Cheng J.-F."/>
            <person name="Goodwin L."/>
            <person name="Pitluck S."/>
            <person name="Peters L."/>
            <person name="Mikhailova N."/>
            <person name="Held B."/>
            <person name="Detter J.C."/>
            <person name="Han C."/>
            <person name="Tapia R."/>
            <person name="Land M."/>
            <person name="Hauser L."/>
            <person name="Kyrpides N."/>
            <person name="Ivanova N."/>
            <person name="Pagani I."/>
            <person name="Brambilla E.-M."/>
            <person name="Klenk H.-P."/>
            <person name="Woyke T."/>
        </authorList>
    </citation>
    <scope>NUCLEOTIDE SEQUENCE [LARGE SCALE GENOMIC DNA]</scope>
    <source>
        <strain evidence="3">K62</strain>
    </source>
</reference>
<dbReference type="PANTHER" id="PTHR42695">
    <property type="entry name" value="GLUTAMINE AMIDOTRANSFERASE YLR126C-RELATED"/>
    <property type="match status" value="1"/>
</dbReference>
<dbReference type="PANTHER" id="PTHR42695:SF5">
    <property type="entry name" value="GLUTAMINE AMIDOTRANSFERASE YLR126C-RELATED"/>
    <property type="match status" value="1"/>
</dbReference>
<evidence type="ECO:0000313" key="3">
    <source>
        <dbReference type="Proteomes" id="UP000005087"/>
    </source>
</evidence>
<dbReference type="Proteomes" id="UP000005087">
    <property type="component" value="Chromosome"/>
</dbReference>
<evidence type="ECO:0000259" key="1">
    <source>
        <dbReference type="Pfam" id="PF00117"/>
    </source>
</evidence>
<dbReference type="PROSITE" id="PS51273">
    <property type="entry name" value="GATASE_TYPE_1"/>
    <property type="match status" value="1"/>
</dbReference>
<reference evidence="2 3" key="1">
    <citation type="submission" date="2011-09" db="EMBL/GenBank/DDBJ databases">
        <authorList>
            <consortium name="US DOE Joint Genome Institute (JGI-PGF)"/>
            <person name="Lucas S."/>
            <person name="Han J."/>
            <person name="Lapidus A."/>
            <person name="Cheng J.-F."/>
            <person name="Goodwin L."/>
            <person name="Pitluck S."/>
            <person name="Peters L."/>
            <person name="Land M.L."/>
            <person name="Hauser L."/>
            <person name="Brambilla E."/>
            <person name="Klenk H.-P."/>
            <person name="Woyke T.J."/>
        </authorList>
    </citation>
    <scope>NUCLEOTIDE SEQUENCE [LARGE SCALE GENOMIC DNA]</scope>
    <source>
        <strain evidence="2 3">K62</strain>
    </source>
</reference>
<name>I1CYH4_9PSEU</name>
<dbReference type="InterPro" id="IPR029062">
    <property type="entry name" value="Class_I_gatase-like"/>
</dbReference>